<dbReference type="Proteomes" id="UP000198688">
    <property type="component" value="Chromosome I"/>
</dbReference>
<dbReference type="NCBIfam" id="TIGR01643">
    <property type="entry name" value="YD_repeat_2x"/>
    <property type="match status" value="4"/>
</dbReference>
<feature type="domain" description="Teneurin-like YD-shell" evidence="7">
    <location>
        <begin position="501"/>
        <end position="591"/>
    </location>
</feature>
<feature type="region of interest" description="Disordered" evidence="3">
    <location>
        <begin position="1"/>
        <end position="21"/>
    </location>
</feature>
<keyword evidence="4" id="KW-0812">Transmembrane</keyword>
<evidence type="ECO:0000256" key="1">
    <source>
        <dbReference type="ARBA" id="ARBA00022737"/>
    </source>
</evidence>
<accession>A0A1H1U287</accession>
<dbReference type="InterPro" id="IPR022385">
    <property type="entry name" value="Rhs_assc_core"/>
</dbReference>
<dbReference type="Pfam" id="PF20148">
    <property type="entry name" value="DUF6531"/>
    <property type="match status" value="1"/>
</dbReference>
<evidence type="ECO:0000259" key="5">
    <source>
        <dbReference type="Pfam" id="PF20148"/>
    </source>
</evidence>
<dbReference type="Pfam" id="PF21725">
    <property type="entry name" value="T7SS_signal"/>
    <property type="match status" value="1"/>
</dbReference>
<dbReference type="InterPro" id="IPR006530">
    <property type="entry name" value="YD"/>
</dbReference>
<dbReference type="OrthoDB" id="4981820at2"/>
<dbReference type="Gene3D" id="1.10.287.1060">
    <property type="entry name" value="ESAT-6-like"/>
    <property type="match status" value="1"/>
</dbReference>
<dbReference type="Pfam" id="PF05593">
    <property type="entry name" value="RHS_repeat"/>
    <property type="match status" value="3"/>
</dbReference>
<dbReference type="Gene3D" id="2.180.10.10">
    <property type="entry name" value="RHS repeat-associated core"/>
    <property type="match status" value="2"/>
</dbReference>
<evidence type="ECO:0000259" key="7">
    <source>
        <dbReference type="Pfam" id="PF25023"/>
    </source>
</evidence>
<dbReference type="PANTHER" id="PTHR32305">
    <property type="match status" value="1"/>
</dbReference>
<organism evidence="8 9">
    <name type="scientific">Actinoplanes derwentensis</name>
    <dbReference type="NCBI Taxonomy" id="113562"/>
    <lineage>
        <taxon>Bacteria</taxon>
        <taxon>Bacillati</taxon>
        <taxon>Actinomycetota</taxon>
        <taxon>Actinomycetes</taxon>
        <taxon>Micromonosporales</taxon>
        <taxon>Micromonosporaceae</taxon>
        <taxon>Actinoplanes</taxon>
    </lineage>
</organism>
<evidence type="ECO:0000256" key="3">
    <source>
        <dbReference type="SAM" id="MobiDB-lite"/>
    </source>
</evidence>
<proteinExistence type="predicted"/>
<dbReference type="InterPro" id="IPR031325">
    <property type="entry name" value="RHS_repeat"/>
</dbReference>
<evidence type="ECO:0000259" key="6">
    <source>
        <dbReference type="Pfam" id="PF21725"/>
    </source>
</evidence>
<dbReference type="EMBL" id="LT629758">
    <property type="protein sequence ID" value="SDS66582.1"/>
    <property type="molecule type" value="Genomic_DNA"/>
</dbReference>
<dbReference type="InterPro" id="IPR045351">
    <property type="entry name" value="DUF6531"/>
</dbReference>
<sequence>MARPSDWYVLDMDNDPTPGDPDRVRQLASRFHDFAENAHRAKMAVDSLQGDGALLTWVGKSGDAFRSQFGDFPSQVDKLYRSHLMVGDALEAYAPTLENAQTQADRALADGRLAAEKLKSLQGSLGIAETDFSGAAQAADRARAETQAPDPDQVKQAVRDAEAAEQKRNQAKAAVAGAQGELDLAKQLAMQAKELRDGASRTCAREIDAASDAGIQPRSFWAKLGDALKQIWDIICEVAKWVALVAGVIAMIIGGPLAWVALAAGAILLIKAIVDFSQGKGSVMDLVFGLLGVIPGVRGLTSISKLSALYKAGGLKEIGKAALQGMKTLANDMVDIVKGIGAGAVSVVKNIGGLVSLGAAKLTDLFQVKVPPVPKDVARTINIRECVSDPIDVATGEMVLPLIDLELPAPLPFTLERTHLSSYRAGSLFGASWASTLDQRLETDAEATLFFAADAMVLVYPIGAAGTAVLPEEGPRWPLTVAADGSAILEADDRLLGFDDQGRLCTVADTDGNTLRVERDEDGTPSALQHPSGRRVLFTVADGRIAEITLANTKIAAFGYDDSGRLTEAANISGKPARFRYDGDGRVMQWIDRNDFGYRYTYDEDGRCTGTMGEDGFLSATLVYEDGRTTWTDSLGNVTVYTFDEYHHVTSVTDPLGNTGRSTWGRYNEQFTRPAAPVDRLDLDRLRGGRPANPDRAEGLAGWSVRLDDGETVVYDAEGYPVERTDAAGNVRRTAYGPFGVVLATVDADGLRTSYTYDTELRVTSVTDPAGLLWRYEYDAAGRVTAETDFNGRARRFTHDAAGNVTAVDGVPLERDETGNLIRRGSHIYAYDQQGRLVAASGPGVELSVEWDADGRKVAETVNGRTVRVETDGTSVTRHTPAGAVSVWESDPFGRPYSLRSGGHEMLLKHDFAGREAARSIDGTPVLAQLHGTGDRLLGQILPAVGGRVFEHRADGAVSGAVDWTGRRAYTLDATGRVTRVQGPGRDENHRYSYGRPDGVYDGTSLRSSGAVQATYDSLGRMVTRTRDGVGTWHFAWNDDDRLIEATTPAGAVWRYTYDPLGRRIAKTDGVERFDFTWSGSTLVEEEHLAADGTLSVTTWEHHPSDGRPLARTVRIGGDLDFATVVTDRVGTPTELLAADGTLRWQSDATLWGYSDTTEMPVSFPGQYRDLETGLHYNVFRYYDPLTGRYLSQDPLGLAPAIDPAGYASNPLRFADPLGLMCTSPGGSSVPKPTPGSGDIPGLVQDMDELGDIGLALSKTTPEFKNPADFIKDLTANKSNPPLLFHGSDVPPDIIFKQGLQSNAMFKNAGSHYDIKLHQQNSSKIREGGVYSGFVSTTEDWNVALNFVRDKDIAFQLQNKSMDGVEFSKNIGGKDYKLHYGYVYAVRADSQPFVELNVQTINDISKVSQKEFAALDHIPGKNISHAYLIDTPYNVGIKDGIQQLDIPKGPFKMETFDNPDYVAKKK</sequence>
<dbReference type="InterPro" id="IPR049082">
    <property type="entry name" value="T7SS_signal"/>
</dbReference>
<dbReference type="RefSeq" id="WP_157751333.1">
    <property type="nucleotide sequence ID" value="NZ_BOMJ01000021.1"/>
</dbReference>
<dbReference type="SUPFAM" id="SSF63829">
    <property type="entry name" value="Calcium-dependent phosphotriesterase"/>
    <property type="match status" value="1"/>
</dbReference>
<dbReference type="InterPro" id="IPR056823">
    <property type="entry name" value="TEN-like_YD-shell"/>
</dbReference>
<name>A0A1H1U287_9ACTN</name>
<dbReference type="STRING" id="113562.SAMN04489716_1312"/>
<keyword evidence="9" id="KW-1185">Reference proteome</keyword>
<keyword evidence="4" id="KW-0472">Membrane</keyword>
<evidence type="ECO:0000256" key="2">
    <source>
        <dbReference type="SAM" id="Coils"/>
    </source>
</evidence>
<gene>
    <name evidence="8" type="ORF">SAMN04489716_1312</name>
</gene>
<keyword evidence="1" id="KW-0677">Repeat</keyword>
<feature type="domain" description="DUF6531" evidence="5">
    <location>
        <begin position="389"/>
        <end position="460"/>
    </location>
</feature>
<evidence type="ECO:0000313" key="9">
    <source>
        <dbReference type="Proteomes" id="UP000198688"/>
    </source>
</evidence>
<evidence type="ECO:0000313" key="8">
    <source>
        <dbReference type="EMBL" id="SDS66582.1"/>
    </source>
</evidence>
<dbReference type="Gene3D" id="3.90.210.10">
    <property type="entry name" value="Heat-Labile Enterotoxin, subunit A"/>
    <property type="match status" value="1"/>
</dbReference>
<protein>
    <submittedName>
        <fullName evidence="8">RHS repeat-associated core domain-containing protein</fullName>
    </submittedName>
</protein>
<dbReference type="PANTHER" id="PTHR32305:SF15">
    <property type="entry name" value="PROTEIN RHSA-RELATED"/>
    <property type="match status" value="1"/>
</dbReference>
<keyword evidence="4" id="KW-1133">Transmembrane helix</keyword>
<feature type="transmembrane region" description="Helical" evidence="4">
    <location>
        <begin position="241"/>
        <end position="270"/>
    </location>
</feature>
<reference evidence="8 9" key="1">
    <citation type="submission" date="2016-10" db="EMBL/GenBank/DDBJ databases">
        <authorList>
            <person name="de Groot N.N."/>
        </authorList>
    </citation>
    <scope>NUCLEOTIDE SEQUENCE [LARGE SCALE GENOMIC DNA]</scope>
    <source>
        <strain evidence="8 9">DSM 43941</strain>
    </source>
</reference>
<evidence type="ECO:0000256" key="4">
    <source>
        <dbReference type="SAM" id="Phobius"/>
    </source>
</evidence>
<keyword evidence="2" id="KW-0175">Coiled coil</keyword>
<feature type="coiled-coil region" evidence="2">
    <location>
        <begin position="154"/>
        <end position="181"/>
    </location>
</feature>
<dbReference type="SUPFAM" id="SSF56399">
    <property type="entry name" value="ADP-ribosylation"/>
    <property type="match status" value="1"/>
</dbReference>
<dbReference type="Pfam" id="PF25023">
    <property type="entry name" value="TEN_YD-shell"/>
    <property type="match status" value="1"/>
</dbReference>
<dbReference type="NCBIfam" id="TIGR03696">
    <property type="entry name" value="Rhs_assc_core"/>
    <property type="match status" value="1"/>
</dbReference>
<dbReference type="InterPro" id="IPR050708">
    <property type="entry name" value="T6SS_VgrG/RHS"/>
</dbReference>
<feature type="domain" description="Putative T7SS secretion signal" evidence="6">
    <location>
        <begin position="19"/>
        <end position="184"/>
    </location>
</feature>